<evidence type="ECO:0000313" key="1">
    <source>
        <dbReference type="EMBL" id="GEN61363.1"/>
    </source>
</evidence>
<gene>
    <name evidence="1" type="ORF">ANI02nite_32470</name>
</gene>
<dbReference type="AlphaFoldDB" id="A0A511XEI2"/>
<evidence type="ECO:0000313" key="2">
    <source>
        <dbReference type="Proteomes" id="UP000321635"/>
    </source>
</evidence>
<organism evidence="1 2">
    <name type="scientific">Acetobacter nitrogenifigens DSM 23921 = NBRC 105050</name>
    <dbReference type="NCBI Taxonomy" id="1120919"/>
    <lineage>
        <taxon>Bacteria</taxon>
        <taxon>Pseudomonadati</taxon>
        <taxon>Pseudomonadota</taxon>
        <taxon>Alphaproteobacteria</taxon>
        <taxon>Acetobacterales</taxon>
        <taxon>Acetobacteraceae</taxon>
        <taxon>Acetobacter</taxon>
    </lineage>
</organism>
<sequence>MTFPNLGSFKLEYYGSFPGQENQISPDVYVIRPVSGAAHKQDPFCASKDKPAQGYVTFLPDKDVLDRPVLIYTALEPAFVPKRQDSGKAAPLQSCEQVTFASPQAVAQ</sequence>
<name>A0A511XEI2_9PROT</name>
<protein>
    <submittedName>
        <fullName evidence="1">Uncharacterized protein</fullName>
    </submittedName>
</protein>
<keyword evidence="2" id="KW-1185">Reference proteome</keyword>
<dbReference type="EMBL" id="BJYF01000033">
    <property type="protein sequence ID" value="GEN61363.1"/>
    <property type="molecule type" value="Genomic_DNA"/>
</dbReference>
<accession>A0A511XEI2</accession>
<proteinExistence type="predicted"/>
<dbReference type="STRING" id="1120919.GCA_000429165_03381"/>
<reference evidence="1 2" key="1">
    <citation type="submission" date="2019-07" db="EMBL/GenBank/DDBJ databases">
        <title>Whole genome shotgun sequence of Acetobacter nitrogenifigens NBRC 105050.</title>
        <authorList>
            <person name="Hosoyama A."/>
            <person name="Uohara A."/>
            <person name="Ohji S."/>
            <person name="Ichikawa N."/>
        </authorList>
    </citation>
    <scope>NUCLEOTIDE SEQUENCE [LARGE SCALE GENOMIC DNA]</scope>
    <source>
        <strain evidence="1 2">NBRC 105050</strain>
    </source>
</reference>
<comment type="caution">
    <text evidence="1">The sequence shown here is derived from an EMBL/GenBank/DDBJ whole genome shotgun (WGS) entry which is preliminary data.</text>
</comment>
<dbReference type="Proteomes" id="UP000321635">
    <property type="component" value="Unassembled WGS sequence"/>
</dbReference>